<dbReference type="Gene3D" id="2.60.40.10">
    <property type="entry name" value="Immunoglobulins"/>
    <property type="match status" value="2"/>
</dbReference>
<accession>A0ABV0DRQ4</accession>
<dbReference type="InterPro" id="IPR036179">
    <property type="entry name" value="Ig-like_dom_sf"/>
</dbReference>
<dbReference type="Pfam" id="PF22352">
    <property type="entry name" value="K319L-like_PKD"/>
    <property type="match status" value="1"/>
</dbReference>
<protein>
    <recommendedName>
        <fullName evidence="3">Ig-like domain-containing protein</fullName>
    </recommendedName>
</protein>
<reference evidence="1 2" key="1">
    <citation type="submission" date="2024-01" db="EMBL/GenBank/DDBJ databases">
        <title>The diversity of rhizobia nodulating Mimosa spp. in eleven states of Brazil covering several biomes is determined by host plant, location, and edaphic factors.</title>
        <authorList>
            <person name="Rouws L."/>
            <person name="Barauna A."/>
            <person name="Beukes C."/>
            <person name="De Faria S.M."/>
            <person name="Gross E."/>
            <person name="Dos Reis Junior F.B."/>
            <person name="Simon M."/>
            <person name="Maluk M."/>
            <person name="Odee D.W."/>
            <person name="Kenicer G."/>
            <person name="Young J.P.W."/>
            <person name="Reis V.M."/>
            <person name="Zilli J."/>
            <person name="James E.K."/>
        </authorList>
    </citation>
    <scope>NUCLEOTIDE SEQUENCE [LARGE SCALE GENOMIC DNA]</scope>
    <source>
        <strain evidence="1 2">JHI1651</strain>
    </source>
</reference>
<organism evidence="1 2">
    <name type="scientific">Paraburkholderia caribensis</name>
    <dbReference type="NCBI Taxonomy" id="75105"/>
    <lineage>
        <taxon>Bacteria</taxon>
        <taxon>Pseudomonadati</taxon>
        <taxon>Pseudomonadota</taxon>
        <taxon>Betaproteobacteria</taxon>
        <taxon>Burkholderiales</taxon>
        <taxon>Burkholderiaceae</taxon>
        <taxon>Paraburkholderia</taxon>
    </lineage>
</organism>
<comment type="caution">
    <text evidence="1">The sequence shown here is derived from an EMBL/GenBank/DDBJ whole genome shotgun (WGS) entry which is preliminary data.</text>
</comment>
<proteinExistence type="predicted"/>
<sequence>MSNSIPINTRRDAHGDPRCDMSRRTRILFLQRFAALLMIFAQLCWISQAMAQVPPPGTPSQFDIVGFLQEATLNGPNPTATTGGKLKVNGHVVVVPDNTIVMLPANALTWQELFAQAPAPYTNIATGMALADSPAPLTTYEVHVIGNRVGDTYIAGLIFLSQQDLNAGAGYINYIDYARGEMYVGGTLNVDGAGVPRNVLDPNNPGTRIAINDPTGRYGRAGSADQRFTLDPDNPTVRSTTGFPMCLPRTDPNDPSAVPDALCPEGNRPKDVTGNFVASISMPDPKTIAAGQLPDPRIMAPFEVGDFVDYAGTLVKDSGTSGPYPSGSSGTYISAHTITDNVAIYTAPGTDPAYVAVEVTIIGTGGLTVLGAGEAVVRTRFEGMTTDPSRNVHLYGLDFNPSDGKISDRDWGVVGVDPGAPNGAVKGRWRFRPPCTVTVPTIKDCKGPSGGSFLPPAREVRAVIEGAWTPTTDPATTGGANGIIAGQYRAPIFEYIFPENIPGTPPPPNNFETIPFLAQGGYVSSANTLVGQLKPWPGREAPGTCVAPTASAGADFTVASGATNVPLSGSASGNGPLTYAWTAVSPSNTVITNATSPNATFNALTIVPGGTSQTMVFSLTVTGCNNKTATSTVTVTVLPPQQTTPIISPIAPVTVNSGTPVRLTAVGSGPAPLTYTWTQTAGPSQAFTQQPAGDASISFTRALPVGKITNDVLTFQVVATTTGGATSAPVTVTVTVKPVADTVTITAAVYRTSKQRLDLTVTSSIVNPNLTLTLQPYPTALGTTFDPSSLGATLTNTGGGTYTLTLVGAPQPTAPPSRPLVVKSSIGGTSPATALTNLRN</sequence>
<dbReference type="Proteomes" id="UP001462961">
    <property type="component" value="Unassembled WGS sequence"/>
</dbReference>
<dbReference type="EMBL" id="JAYLVJ010000005">
    <property type="protein sequence ID" value="MEO1753483.1"/>
    <property type="molecule type" value="Genomic_DNA"/>
</dbReference>
<gene>
    <name evidence="1" type="ORF">VOI32_06050</name>
</gene>
<keyword evidence="2" id="KW-1185">Reference proteome</keyword>
<dbReference type="InterPro" id="IPR013783">
    <property type="entry name" value="Ig-like_fold"/>
</dbReference>
<name>A0ABV0DRQ4_9BURK</name>
<dbReference type="RefSeq" id="WP_176956899.1">
    <property type="nucleotide sequence ID" value="NZ_CP015958.1"/>
</dbReference>
<evidence type="ECO:0000313" key="1">
    <source>
        <dbReference type="EMBL" id="MEO1753483.1"/>
    </source>
</evidence>
<evidence type="ECO:0000313" key="2">
    <source>
        <dbReference type="Proteomes" id="UP001462961"/>
    </source>
</evidence>
<dbReference type="SUPFAM" id="SSF48726">
    <property type="entry name" value="Immunoglobulin"/>
    <property type="match status" value="1"/>
</dbReference>
<evidence type="ECO:0008006" key="3">
    <source>
        <dbReference type="Google" id="ProtNLM"/>
    </source>
</evidence>